<organism evidence="2 3">
    <name type="scientific">Owenia fusiformis</name>
    <name type="common">Polychaete worm</name>
    <dbReference type="NCBI Taxonomy" id="6347"/>
    <lineage>
        <taxon>Eukaryota</taxon>
        <taxon>Metazoa</taxon>
        <taxon>Spiralia</taxon>
        <taxon>Lophotrochozoa</taxon>
        <taxon>Annelida</taxon>
        <taxon>Polychaeta</taxon>
        <taxon>Sedentaria</taxon>
        <taxon>Canalipalpata</taxon>
        <taxon>Sabellida</taxon>
        <taxon>Oweniida</taxon>
        <taxon>Oweniidae</taxon>
        <taxon>Owenia</taxon>
    </lineage>
</organism>
<comment type="caution">
    <text evidence="2">The sequence shown here is derived from an EMBL/GenBank/DDBJ whole genome shotgun (WGS) entry which is preliminary data.</text>
</comment>
<dbReference type="EMBL" id="CAIIXF020000007">
    <property type="protein sequence ID" value="CAH1790602.1"/>
    <property type="molecule type" value="Genomic_DNA"/>
</dbReference>
<dbReference type="InterPro" id="IPR022041">
    <property type="entry name" value="Methyltransf_FA"/>
</dbReference>
<dbReference type="AlphaFoldDB" id="A0A8J1UZ38"/>
<feature type="non-terminal residue" evidence="2">
    <location>
        <position position="145"/>
    </location>
</feature>
<protein>
    <recommendedName>
        <fullName evidence="1">Farnesoic acid O-methyl transferase domain-containing protein</fullName>
    </recommendedName>
</protein>
<gene>
    <name evidence="2" type="ORF">OFUS_LOCUS15783</name>
</gene>
<accession>A0A8J1UZ38</accession>
<evidence type="ECO:0000259" key="1">
    <source>
        <dbReference type="Pfam" id="PF12248"/>
    </source>
</evidence>
<reference evidence="2" key="1">
    <citation type="submission" date="2022-03" db="EMBL/GenBank/DDBJ databases">
        <authorList>
            <person name="Martin C."/>
        </authorList>
    </citation>
    <scope>NUCLEOTIDE SEQUENCE</scope>
</reference>
<keyword evidence="3" id="KW-1185">Reference proteome</keyword>
<evidence type="ECO:0000313" key="3">
    <source>
        <dbReference type="Proteomes" id="UP000749559"/>
    </source>
</evidence>
<name>A0A8J1UZ38_OWEFU</name>
<proteinExistence type="predicted"/>
<evidence type="ECO:0000313" key="2">
    <source>
        <dbReference type="EMBL" id="CAH1790602.1"/>
    </source>
</evidence>
<dbReference type="Proteomes" id="UP000749559">
    <property type="component" value="Unassembled WGS sequence"/>
</dbReference>
<dbReference type="PANTHER" id="PTHR36695:SF12">
    <property type="entry name" value="AGAP008648-PA"/>
    <property type="match status" value="1"/>
</dbReference>
<dbReference type="Pfam" id="PF12248">
    <property type="entry name" value="Methyltransf_FA"/>
    <property type="match status" value="1"/>
</dbReference>
<feature type="domain" description="Farnesoic acid O-methyl transferase" evidence="1">
    <location>
        <begin position="38"/>
        <end position="145"/>
    </location>
</feature>
<dbReference type="PANTHER" id="PTHR36695">
    <property type="entry name" value="AGAP008648-PA"/>
    <property type="match status" value="1"/>
</dbReference>
<sequence length="145" mass="16077">MSVQCLSILIVLLACSQRFVDTESGTSETLTILTQDENYVPIEQIDLTGKLGLTFQVKACTSAYVALSAIFGVTNSRMYEIVISGWSNTKSVIRDCRQRWCNRAESPTGGLLKCNESVSLWVGWTNGHIVLGRGRFLGLEPLLEW</sequence>
<dbReference type="OrthoDB" id="6114996at2759"/>